<dbReference type="PANTHER" id="PTHR34819">
    <property type="entry name" value="LARGE CYSTEINE-RICH PERIPLASMIC PROTEIN OMCB"/>
    <property type="match status" value="1"/>
</dbReference>
<comment type="subcellular location">
    <subcellularLocation>
        <location evidence="1">Secreted</location>
    </subcellularLocation>
</comment>
<dbReference type="InterPro" id="IPR026588">
    <property type="entry name" value="Choice_anch_A"/>
</dbReference>
<dbReference type="InterPro" id="IPR051172">
    <property type="entry name" value="Chlamydia_OmcB"/>
</dbReference>
<accession>A0A656HID6</accession>
<protein>
    <submittedName>
        <fullName evidence="9">Conserved repeat domain protein</fullName>
    </submittedName>
</protein>
<feature type="region of interest" description="Disordered" evidence="4">
    <location>
        <begin position="428"/>
        <end position="449"/>
    </location>
</feature>
<dbReference type="Proteomes" id="UP000005317">
    <property type="component" value="Unassembled WGS sequence"/>
</dbReference>
<keyword evidence="10" id="KW-1185">Reference proteome</keyword>
<feature type="domain" description="SD-repeat containing protein B" evidence="7">
    <location>
        <begin position="340"/>
        <end position="474"/>
    </location>
</feature>
<dbReference type="InterPro" id="IPR013783">
    <property type="entry name" value="Ig-like_fold"/>
</dbReference>
<feature type="chain" id="PRO_5025067263" evidence="5">
    <location>
        <begin position="22"/>
        <end position="1142"/>
    </location>
</feature>
<sequence length="1142" mass="117273" precursor="true">MNTAKMKKTLMTAICLGFAVAQPGLLSAASLPTGFGTCEGQYCPASYQSPQNCGLNGADSGYSVFVGGNLTSNAAELEGLGLIGGNLTLNSQYNVGQVGVGSCTTAPWGGDQLQVGGSINDVSKVRLPNTGGGYRQNGAGIPNFTTYVSEAISGLTSISSCLGGFDETADSQVYRGTLLSQWGQVTLDCDSGIKTNGMCPAGIYLFDQATDIDVGYISSLDASVFPSDGSATLIINMTGVSATVRVQSANSTPTHVISRYLLWNFPNATTVNIEGSSQFDGMVLAPKANVTVNASGMNGRFVAGGDVVHNPGGSEFHNYDFIGSIPDSCLAPMPAPPSVEIGNRVWADLDADGIQDAGEPGIDGVDVTLSCSVYPYLDSTTTTSGGGEYYFSNAMGGTNVPSMAFGKACTVSIADGQAALTGYSLTQQNAGGDSSNDPATDLHDSDAAESNGKASISFTVGNAGEDNHGLDFGFTGEICSLNPPTIVSSCNDNGTSSDPSDDTFSYTINLTGSNAGTSYNIGGGDVHSGVTYDIDQGPFGNFPISGGDISLTLTDFDEVACTLADVAVAAPATCSDQAPPRTPLPLVSASCSATDSDLSTSSYVYGHQIDGSHKDKAALVSFAYTDVNDPLTPLATAAQIGTTWGLAHHESGNTLYAAALMKRHAGFGPGGPGAIYQVHAGTDGELGTTDDALGTLVTLNAGTDPHPATAAGDWFHDAASFDAVGKLGLGDIDLAADGSALYAINLYDRKLYSIPLSGATPPVAGSPTSTALPVPGDCPLDPATPSGEMNLNVRPFAVKVNGDRLYVGMTCTAQSTGNAADLRAYVYEYDGTDFLQVLNVPLNYTRGTDTGMNLDWRAWTDDFTQITPLPADNSYRVRPQPWLADLEFDGGDLILGFRDRTGDQLGRFAGSTDTNDNGTYTALAFGDILRACGNPDGYWTLEANGSCGSASSSGVGNGIGPNNGEFYVGDQGIHINSSSGALALLGGSGEVVTTQMDAAQAVTSGVRWLSNSDGQALRGKTVALGGITNEGFGKGNGLGDLEILCATPVQVDIELTKTADKTSVKRGDTVVYTLTASNTSTTNATGVQVTDVLPAGVTLTSPPEQASQASQGTYNRTTGVWDIGNLDAGQPPVTLTITVTVD</sequence>
<feature type="signal peptide" evidence="5">
    <location>
        <begin position="1"/>
        <end position="21"/>
    </location>
</feature>
<evidence type="ECO:0000256" key="2">
    <source>
        <dbReference type="ARBA" id="ARBA00022525"/>
    </source>
</evidence>
<evidence type="ECO:0000259" key="6">
    <source>
        <dbReference type="Pfam" id="PF01345"/>
    </source>
</evidence>
<dbReference type="InterPro" id="IPR033764">
    <property type="entry name" value="Sdr_B"/>
</dbReference>
<evidence type="ECO:0000259" key="7">
    <source>
        <dbReference type="Pfam" id="PF17210"/>
    </source>
</evidence>
<feature type="domain" description="DUF11" evidence="6">
    <location>
        <begin position="1052"/>
        <end position="1141"/>
    </location>
</feature>
<name>A0A656HID6_THINJ</name>
<dbReference type="InterPro" id="IPR047589">
    <property type="entry name" value="DUF11_rpt"/>
</dbReference>
<feature type="compositionally biased region" description="Polar residues" evidence="4">
    <location>
        <begin position="428"/>
        <end position="438"/>
    </location>
</feature>
<gene>
    <name evidence="9" type="ORF">Thini_3638</name>
</gene>
<proteinExistence type="predicted"/>
<dbReference type="Pfam" id="PF20597">
    <property type="entry name" value="pAdhesive_15"/>
    <property type="match status" value="1"/>
</dbReference>
<dbReference type="Pfam" id="PF01345">
    <property type="entry name" value="DUF11"/>
    <property type="match status" value="1"/>
</dbReference>
<keyword evidence="2" id="KW-0964">Secreted</keyword>
<evidence type="ECO:0000256" key="4">
    <source>
        <dbReference type="SAM" id="MobiDB-lite"/>
    </source>
</evidence>
<evidence type="ECO:0000256" key="3">
    <source>
        <dbReference type="ARBA" id="ARBA00022729"/>
    </source>
</evidence>
<dbReference type="InterPro" id="IPR001434">
    <property type="entry name" value="OmcB-like_DUF11"/>
</dbReference>
<dbReference type="PANTHER" id="PTHR34819:SF3">
    <property type="entry name" value="CELL SURFACE PROTEIN"/>
    <property type="match status" value="1"/>
</dbReference>
<dbReference type="Gene3D" id="2.60.40.1170">
    <property type="entry name" value="Mu homology domain, subdomain B"/>
    <property type="match status" value="1"/>
</dbReference>
<dbReference type="Gene3D" id="2.60.40.10">
    <property type="entry name" value="Immunoglobulins"/>
    <property type="match status" value="1"/>
</dbReference>
<dbReference type="NCBIfam" id="TIGR04215">
    <property type="entry name" value="choice_anch_A"/>
    <property type="match status" value="1"/>
</dbReference>
<dbReference type="AlphaFoldDB" id="A0A656HID6"/>
<keyword evidence="3 5" id="KW-0732">Signal</keyword>
<organism evidence="9 10">
    <name type="scientific">Thiothrix nivea (strain ATCC 35100 / DSM 5205 / JP2)</name>
    <dbReference type="NCBI Taxonomy" id="870187"/>
    <lineage>
        <taxon>Bacteria</taxon>
        <taxon>Pseudomonadati</taxon>
        <taxon>Pseudomonadota</taxon>
        <taxon>Gammaproteobacteria</taxon>
        <taxon>Thiotrichales</taxon>
        <taxon>Thiotrichaceae</taxon>
        <taxon>Thiothrix</taxon>
    </lineage>
</organism>
<dbReference type="NCBIfam" id="TIGR01451">
    <property type="entry name" value="B_ant_repeat"/>
    <property type="match status" value="1"/>
</dbReference>
<evidence type="ECO:0000259" key="8">
    <source>
        <dbReference type="Pfam" id="PF20597"/>
    </source>
</evidence>
<dbReference type="Pfam" id="PF17210">
    <property type="entry name" value="SdrD_B"/>
    <property type="match status" value="1"/>
</dbReference>
<evidence type="ECO:0000256" key="5">
    <source>
        <dbReference type="SAM" id="SignalP"/>
    </source>
</evidence>
<dbReference type="GO" id="GO:0005576">
    <property type="term" value="C:extracellular region"/>
    <property type="evidence" value="ECO:0007669"/>
    <property type="project" value="UniProtKB-SubCell"/>
</dbReference>
<dbReference type="EMBL" id="JH651384">
    <property type="protein sequence ID" value="EIJ36143.1"/>
    <property type="molecule type" value="Genomic_DNA"/>
</dbReference>
<evidence type="ECO:0000313" key="9">
    <source>
        <dbReference type="EMBL" id="EIJ36143.1"/>
    </source>
</evidence>
<reference evidence="10" key="1">
    <citation type="journal article" date="2011" name="Stand. Genomic Sci.">
        <title>Genome sequence of the filamentous, gliding Thiothrix nivea neotype strain (JP2(T)).</title>
        <authorList>
            <person name="Lapidus A."/>
            <person name="Nolan M."/>
            <person name="Lucas S."/>
            <person name="Glavina Del Rio T."/>
            <person name="Tice H."/>
            <person name="Cheng J.F."/>
            <person name="Tapia R."/>
            <person name="Han C."/>
            <person name="Goodwin L."/>
            <person name="Pitluck S."/>
            <person name="Liolios K."/>
            <person name="Pagani I."/>
            <person name="Ivanova N."/>
            <person name="Huntemann M."/>
            <person name="Mavromatis K."/>
            <person name="Mikhailova N."/>
            <person name="Pati A."/>
            <person name="Chen A."/>
            <person name="Palaniappan K."/>
            <person name="Land M."/>
            <person name="Brambilla E.M."/>
            <person name="Rohde M."/>
            <person name="Abt B."/>
            <person name="Verbarg S."/>
            <person name="Goker M."/>
            <person name="Bristow J."/>
            <person name="Eisen J.A."/>
            <person name="Markowitz V."/>
            <person name="Hugenholtz P."/>
            <person name="Kyrpides N.C."/>
            <person name="Klenk H.P."/>
            <person name="Woyke T."/>
        </authorList>
    </citation>
    <scope>NUCLEOTIDE SEQUENCE [LARGE SCALE GENOMIC DNA]</scope>
    <source>
        <strain evidence="10">ATCC 35100 / DSM 5205 / JP2</strain>
    </source>
</reference>
<evidence type="ECO:0000256" key="1">
    <source>
        <dbReference type="ARBA" id="ARBA00004613"/>
    </source>
</evidence>
<dbReference type="SUPFAM" id="SSF117074">
    <property type="entry name" value="Hypothetical protein PA1324"/>
    <property type="match status" value="1"/>
</dbReference>
<evidence type="ECO:0000313" key="10">
    <source>
        <dbReference type="Proteomes" id="UP000005317"/>
    </source>
</evidence>
<feature type="domain" description="Choice-of-anchor A" evidence="8">
    <location>
        <begin position="57"/>
        <end position="318"/>
    </location>
</feature>